<evidence type="ECO:0000313" key="6">
    <source>
        <dbReference type="EMBL" id="CAF4496071.1"/>
    </source>
</evidence>
<dbReference type="EMBL" id="CAJNRE010005993">
    <property type="protein sequence ID" value="CAF2051914.1"/>
    <property type="molecule type" value="Genomic_DNA"/>
</dbReference>
<dbReference type="Proteomes" id="UP000676336">
    <property type="component" value="Unassembled WGS sequence"/>
</dbReference>
<dbReference type="EMBL" id="CAJOBH010103709">
    <property type="protein sequence ID" value="CAF4626246.1"/>
    <property type="molecule type" value="Genomic_DNA"/>
</dbReference>
<evidence type="ECO:0008006" key="9">
    <source>
        <dbReference type="Google" id="ProtNLM"/>
    </source>
</evidence>
<evidence type="ECO:0000313" key="4">
    <source>
        <dbReference type="EMBL" id="CAF2051914.1"/>
    </source>
</evidence>
<feature type="transmembrane region" description="Helical" evidence="1">
    <location>
        <begin position="208"/>
        <end position="240"/>
    </location>
</feature>
<dbReference type="EMBL" id="CAJOBJ010007845">
    <property type="protein sequence ID" value="CAF4096488.1"/>
    <property type="molecule type" value="Genomic_DNA"/>
</dbReference>
<evidence type="ECO:0000313" key="2">
    <source>
        <dbReference type="EMBL" id="CAF1226767.1"/>
    </source>
</evidence>
<feature type="transmembrane region" description="Helical" evidence="1">
    <location>
        <begin position="163"/>
        <end position="188"/>
    </location>
</feature>
<name>A0A814Y882_9BILA</name>
<evidence type="ECO:0000313" key="8">
    <source>
        <dbReference type="Proteomes" id="UP000663855"/>
    </source>
</evidence>
<dbReference type="Proteomes" id="UP000663824">
    <property type="component" value="Unassembled WGS sequence"/>
</dbReference>
<dbReference type="EMBL" id="CAJOBI010080378">
    <property type="protein sequence ID" value="CAF4496071.1"/>
    <property type="molecule type" value="Genomic_DNA"/>
</dbReference>
<accession>A0A814Y882</accession>
<dbReference type="Proteomes" id="UP000663834">
    <property type="component" value="Unassembled WGS sequence"/>
</dbReference>
<gene>
    <name evidence="7" type="ORF">BYL167_LOCUS41177</name>
    <name evidence="2" type="ORF">CJN711_LOCUS13287</name>
    <name evidence="5" type="ORF">GIL414_LOCUS16888</name>
    <name evidence="3" type="ORF">KQP761_LOCUS32919</name>
    <name evidence="4" type="ORF">MBJ925_LOCUS13191</name>
    <name evidence="6" type="ORF">SMN809_LOCUS34698</name>
</gene>
<feature type="transmembrane region" description="Helical" evidence="1">
    <location>
        <begin position="88"/>
        <end position="110"/>
    </location>
</feature>
<proteinExistence type="predicted"/>
<dbReference type="Proteomes" id="UP000663855">
    <property type="component" value="Unassembled WGS sequence"/>
</dbReference>
<protein>
    <recommendedName>
        <fullName evidence="9">Transmembrane protein</fullName>
    </recommendedName>
</protein>
<dbReference type="EMBL" id="CAJNOV010005828">
    <property type="protein sequence ID" value="CAF1226767.1"/>
    <property type="molecule type" value="Genomic_DNA"/>
</dbReference>
<evidence type="ECO:0000313" key="3">
    <source>
        <dbReference type="EMBL" id="CAF1665098.1"/>
    </source>
</evidence>
<reference evidence="2" key="1">
    <citation type="submission" date="2021-02" db="EMBL/GenBank/DDBJ databases">
        <authorList>
            <person name="Nowell W R."/>
        </authorList>
    </citation>
    <scope>NUCLEOTIDE SEQUENCE</scope>
</reference>
<dbReference type="AlphaFoldDB" id="A0A814Y882"/>
<organism evidence="2 8">
    <name type="scientific">Rotaria magnacalcarata</name>
    <dbReference type="NCBI Taxonomy" id="392030"/>
    <lineage>
        <taxon>Eukaryota</taxon>
        <taxon>Metazoa</taxon>
        <taxon>Spiralia</taxon>
        <taxon>Gnathifera</taxon>
        <taxon>Rotifera</taxon>
        <taxon>Eurotatoria</taxon>
        <taxon>Bdelloidea</taxon>
        <taxon>Philodinida</taxon>
        <taxon>Philodinidae</taxon>
        <taxon>Rotaria</taxon>
    </lineage>
</organism>
<evidence type="ECO:0000313" key="7">
    <source>
        <dbReference type="EMBL" id="CAF4626246.1"/>
    </source>
</evidence>
<keyword evidence="1" id="KW-0472">Membrane</keyword>
<evidence type="ECO:0000313" key="5">
    <source>
        <dbReference type="EMBL" id="CAF4096488.1"/>
    </source>
</evidence>
<dbReference type="Proteomes" id="UP000681720">
    <property type="component" value="Unassembled WGS sequence"/>
</dbReference>
<feature type="transmembrane region" description="Helical" evidence="1">
    <location>
        <begin position="130"/>
        <end position="151"/>
    </location>
</feature>
<keyword evidence="1" id="KW-1133">Transmembrane helix</keyword>
<sequence>MPMRRYQVEPTSPPNYSDVLPNLPPPYWTVVGTVIDNDQQPIPSPPPYADPIVSPPPYVAPIVSPPPVSLPRPIVQSSPASSMDKNRLFYSWSGLIWLVLLIILDVIHFVLFGVCFQCPLPDDDLSLARVFLFINGSFFTVGLIYLIYLLIKAKGLHIASGIYLGLGYSFCPCLVTLVCLIFTITTLARLNTAIQSFASSPNAYTCPLFFYQFLFGIIIFDNLLVLTPLITVGAIVCMACSK</sequence>
<evidence type="ECO:0000256" key="1">
    <source>
        <dbReference type="SAM" id="Phobius"/>
    </source>
</evidence>
<dbReference type="Proteomes" id="UP000681967">
    <property type="component" value="Unassembled WGS sequence"/>
</dbReference>
<dbReference type="EMBL" id="CAJNOW010018425">
    <property type="protein sequence ID" value="CAF1665098.1"/>
    <property type="molecule type" value="Genomic_DNA"/>
</dbReference>
<comment type="caution">
    <text evidence="2">The sequence shown here is derived from an EMBL/GenBank/DDBJ whole genome shotgun (WGS) entry which is preliminary data.</text>
</comment>
<keyword evidence="1" id="KW-0812">Transmembrane</keyword>